<organism evidence="1 2">
    <name type="scientific">Tulasnella calospora MUT 4182</name>
    <dbReference type="NCBI Taxonomy" id="1051891"/>
    <lineage>
        <taxon>Eukaryota</taxon>
        <taxon>Fungi</taxon>
        <taxon>Dikarya</taxon>
        <taxon>Basidiomycota</taxon>
        <taxon>Agaricomycotina</taxon>
        <taxon>Agaricomycetes</taxon>
        <taxon>Cantharellales</taxon>
        <taxon>Tulasnellaceae</taxon>
        <taxon>Tulasnella</taxon>
    </lineage>
</organism>
<protein>
    <submittedName>
        <fullName evidence="1">Uncharacterized protein</fullName>
    </submittedName>
</protein>
<evidence type="ECO:0000313" key="2">
    <source>
        <dbReference type="Proteomes" id="UP000054248"/>
    </source>
</evidence>
<proteinExistence type="predicted"/>
<keyword evidence="2" id="KW-1185">Reference proteome</keyword>
<reference evidence="2" key="2">
    <citation type="submission" date="2015-01" db="EMBL/GenBank/DDBJ databases">
        <title>Evolutionary Origins and Diversification of the Mycorrhizal Mutualists.</title>
        <authorList>
            <consortium name="DOE Joint Genome Institute"/>
            <consortium name="Mycorrhizal Genomics Consortium"/>
            <person name="Kohler A."/>
            <person name="Kuo A."/>
            <person name="Nagy L.G."/>
            <person name="Floudas D."/>
            <person name="Copeland A."/>
            <person name="Barry K.W."/>
            <person name="Cichocki N."/>
            <person name="Veneault-Fourrey C."/>
            <person name="LaButti K."/>
            <person name="Lindquist E.A."/>
            <person name="Lipzen A."/>
            <person name="Lundell T."/>
            <person name="Morin E."/>
            <person name="Murat C."/>
            <person name="Riley R."/>
            <person name="Ohm R."/>
            <person name="Sun H."/>
            <person name="Tunlid A."/>
            <person name="Henrissat B."/>
            <person name="Grigoriev I.V."/>
            <person name="Hibbett D.S."/>
            <person name="Martin F."/>
        </authorList>
    </citation>
    <scope>NUCLEOTIDE SEQUENCE [LARGE SCALE GENOMIC DNA]</scope>
    <source>
        <strain evidence="2">MUT 4182</strain>
    </source>
</reference>
<name>A0A0C3Q8J3_9AGAM</name>
<dbReference type="EMBL" id="KN823029">
    <property type="protein sequence ID" value="KIO26145.1"/>
    <property type="molecule type" value="Genomic_DNA"/>
</dbReference>
<dbReference type="AlphaFoldDB" id="A0A0C3Q8J3"/>
<gene>
    <name evidence="1" type="ORF">M407DRAFT_203667</name>
</gene>
<dbReference type="HOGENOM" id="CLU_2387795_0_0_1"/>
<dbReference type="Proteomes" id="UP000054248">
    <property type="component" value="Unassembled WGS sequence"/>
</dbReference>
<reference evidence="1 2" key="1">
    <citation type="submission" date="2014-04" db="EMBL/GenBank/DDBJ databases">
        <authorList>
            <consortium name="DOE Joint Genome Institute"/>
            <person name="Kuo A."/>
            <person name="Girlanda M."/>
            <person name="Perotto S."/>
            <person name="Kohler A."/>
            <person name="Nagy L.G."/>
            <person name="Floudas D."/>
            <person name="Copeland A."/>
            <person name="Barry K.W."/>
            <person name="Cichocki N."/>
            <person name="Veneault-Fourrey C."/>
            <person name="LaButti K."/>
            <person name="Lindquist E.A."/>
            <person name="Lipzen A."/>
            <person name="Lundell T."/>
            <person name="Morin E."/>
            <person name="Murat C."/>
            <person name="Sun H."/>
            <person name="Tunlid A."/>
            <person name="Henrissat B."/>
            <person name="Grigoriev I.V."/>
            <person name="Hibbett D.S."/>
            <person name="Martin F."/>
            <person name="Nordberg H.P."/>
            <person name="Cantor M.N."/>
            <person name="Hua S.X."/>
        </authorList>
    </citation>
    <scope>NUCLEOTIDE SEQUENCE [LARGE SCALE GENOMIC DNA]</scope>
    <source>
        <strain evidence="1 2">MUT 4182</strain>
    </source>
</reference>
<evidence type="ECO:0000313" key="1">
    <source>
        <dbReference type="EMBL" id="KIO26145.1"/>
    </source>
</evidence>
<sequence>MKRMYLGVCHYPRVHGVSGHHPRVMFDPRLLRPAVHTEKVHMVDHPRTNPSKFPSFPVRVRHVDAGFPSASSEGQNGETRTSLINAGRRILFVV</sequence>
<accession>A0A0C3Q8J3</accession>